<sequence length="299" mass="32238">MANETTIGTKLRQARLDKNMSLIELQQMTKIQKRYLEAIEADQFAQLPGTFYVRAFIRQYAAAVGEDGDKLVAVFDGKETLSAPLPKRPQPETVSGSRKAQHVAEKNSSFVIRYLPMILLGLVAVTIISIVGYMAWQDRNASPMIQGSSSLVVENSASDSSSTENTSSTASSSSTVESTTESSAEKEMTLTASNSSQSAITIDVKDAEAPLTLTFTGVDGRCWIGVQVDGAYVYQYTLTAGETQTTTLPEGADNAVLTLGASQYVTIEANGQTVDFTDPQYESLQKTVNMTISYADTAE</sequence>
<evidence type="ECO:0000259" key="3">
    <source>
        <dbReference type="Pfam" id="PF13464"/>
    </source>
</evidence>
<feature type="region of interest" description="Disordered" evidence="1">
    <location>
        <begin position="156"/>
        <end position="192"/>
    </location>
</feature>
<dbReference type="STRING" id="1834191.A5886_000065"/>
<reference evidence="4 5" key="1">
    <citation type="submission" date="2017-05" db="EMBL/GenBank/DDBJ databases">
        <title>The Genome Sequence of Enterococcus sp. 8G7_MSG3316.</title>
        <authorList>
            <consortium name="The Broad Institute Genomics Platform"/>
            <consortium name="The Broad Institute Genomic Center for Infectious Diseases"/>
            <person name="Earl A."/>
            <person name="Manson A."/>
            <person name="Schwartman J."/>
            <person name="Gilmore M."/>
            <person name="Abouelleil A."/>
            <person name="Cao P."/>
            <person name="Chapman S."/>
            <person name="Cusick C."/>
            <person name="Shea T."/>
            <person name="Young S."/>
            <person name="Neafsey D."/>
            <person name="Nusbaum C."/>
            <person name="Birren B."/>
        </authorList>
    </citation>
    <scope>NUCLEOTIDE SEQUENCE [LARGE SCALE GENOMIC DNA]</scope>
    <source>
        <strain evidence="4 5">8G7_MSG3316</strain>
    </source>
</reference>
<dbReference type="InterPro" id="IPR050400">
    <property type="entry name" value="Bact_Cytoskel_RodZ"/>
</dbReference>
<evidence type="ECO:0000313" key="4">
    <source>
        <dbReference type="EMBL" id="OTN75021.1"/>
    </source>
</evidence>
<dbReference type="Proteomes" id="UP000195043">
    <property type="component" value="Unassembled WGS sequence"/>
</dbReference>
<organism evidence="4 5">
    <name type="scientific">Candidatus Enterococcus testudinis</name>
    <dbReference type="NCBI Taxonomy" id="1834191"/>
    <lineage>
        <taxon>Bacteria</taxon>
        <taxon>Bacillati</taxon>
        <taxon>Bacillota</taxon>
        <taxon>Bacilli</taxon>
        <taxon>Lactobacillales</taxon>
        <taxon>Enterococcaceae</taxon>
        <taxon>Enterococcus</taxon>
    </lineage>
</organism>
<dbReference type="Pfam" id="PF13464">
    <property type="entry name" value="RodZ_C"/>
    <property type="match status" value="1"/>
</dbReference>
<dbReference type="Pfam" id="PF13413">
    <property type="entry name" value="HTH_25"/>
    <property type="match status" value="1"/>
</dbReference>
<dbReference type="RefSeq" id="WP_086273125.1">
    <property type="nucleotide sequence ID" value="NZ_NGKU01000001.1"/>
</dbReference>
<dbReference type="InterPro" id="IPR025194">
    <property type="entry name" value="RodZ-like_C"/>
</dbReference>
<dbReference type="OrthoDB" id="9797543at2"/>
<dbReference type="GO" id="GO:0003677">
    <property type="term" value="F:DNA binding"/>
    <property type="evidence" value="ECO:0007669"/>
    <property type="project" value="InterPro"/>
</dbReference>
<keyword evidence="5" id="KW-1185">Reference proteome</keyword>
<dbReference type="AlphaFoldDB" id="A0A242A2R6"/>
<dbReference type="EMBL" id="NGKU01000001">
    <property type="protein sequence ID" value="OTN75021.1"/>
    <property type="molecule type" value="Genomic_DNA"/>
</dbReference>
<dbReference type="SUPFAM" id="SSF47413">
    <property type="entry name" value="lambda repressor-like DNA-binding domains"/>
    <property type="match status" value="1"/>
</dbReference>
<comment type="caution">
    <text evidence="4">The sequence shown here is derived from an EMBL/GenBank/DDBJ whole genome shotgun (WGS) entry which is preliminary data.</text>
</comment>
<accession>A0A242A2R6</accession>
<evidence type="ECO:0000256" key="1">
    <source>
        <dbReference type="SAM" id="MobiDB-lite"/>
    </source>
</evidence>
<keyword evidence="2" id="KW-1133">Transmembrane helix</keyword>
<feature type="domain" description="Cytoskeleton protein RodZ-like C-terminal" evidence="3">
    <location>
        <begin position="219"/>
        <end position="279"/>
    </location>
</feature>
<keyword evidence="2" id="KW-0812">Transmembrane</keyword>
<proteinExistence type="predicted"/>
<dbReference type="InterPro" id="IPR010982">
    <property type="entry name" value="Lambda_DNA-bd_dom_sf"/>
</dbReference>
<keyword evidence="2" id="KW-0472">Membrane</keyword>
<evidence type="ECO:0000313" key="5">
    <source>
        <dbReference type="Proteomes" id="UP000195043"/>
    </source>
</evidence>
<dbReference type="PANTHER" id="PTHR34475:SF1">
    <property type="entry name" value="CYTOSKELETON PROTEIN RODZ"/>
    <property type="match status" value="1"/>
</dbReference>
<gene>
    <name evidence="4" type="ORF">A5886_000065</name>
</gene>
<protein>
    <recommendedName>
        <fullName evidence="3">Cytoskeleton protein RodZ-like C-terminal domain-containing protein</fullName>
    </recommendedName>
</protein>
<dbReference type="PANTHER" id="PTHR34475">
    <property type="match status" value="1"/>
</dbReference>
<dbReference type="Gene3D" id="1.10.260.40">
    <property type="entry name" value="lambda repressor-like DNA-binding domains"/>
    <property type="match status" value="1"/>
</dbReference>
<evidence type="ECO:0000256" key="2">
    <source>
        <dbReference type="SAM" id="Phobius"/>
    </source>
</evidence>
<name>A0A242A2R6_9ENTE</name>
<feature type="transmembrane region" description="Helical" evidence="2">
    <location>
        <begin position="114"/>
        <end position="136"/>
    </location>
</feature>
<feature type="compositionally biased region" description="Low complexity" evidence="1">
    <location>
        <begin position="156"/>
        <end position="182"/>
    </location>
</feature>